<dbReference type="Proteomes" id="UP001291623">
    <property type="component" value="Unassembled WGS sequence"/>
</dbReference>
<dbReference type="PANTHER" id="PTHR47926:SF490">
    <property type="entry name" value="REPEAT-LIKE SUPERFAMILY PROTEIN, PUTATIVE-RELATED"/>
    <property type="match status" value="1"/>
</dbReference>
<evidence type="ECO:0000256" key="1">
    <source>
        <dbReference type="SAM" id="MobiDB-lite"/>
    </source>
</evidence>
<dbReference type="GO" id="GO:0009451">
    <property type="term" value="P:RNA modification"/>
    <property type="evidence" value="ECO:0007669"/>
    <property type="project" value="InterPro"/>
</dbReference>
<comment type="caution">
    <text evidence="2">The sequence shown here is derived from an EMBL/GenBank/DDBJ whole genome shotgun (WGS) entry which is preliminary data.</text>
</comment>
<dbReference type="Gene3D" id="1.25.40.10">
    <property type="entry name" value="Tetratricopeptide repeat domain"/>
    <property type="match status" value="1"/>
</dbReference>
<accession>A0AAE1T0X6</accession>
<evidence type="ECO:0000313" key="2">
    <source>
        <dbReference type="EMBL" id="KAK4380474.1"/>
    </source>
</evidence>
<gene>
    <name evidence="2" type="ORF">RND71_002336</name>
</gene>
<evidence type="ECO:0008006" key="4">
    <source>
        <dbReference type="Google" id="ProtNLM"/>
    </source>
</evidence>
<dbReference type="GO" id="GO:0003723">
    <property type="term" value="F:RNA binding"/>
    <property type="evidence" value="ECO:0007669"/>
    <property type="project" value="InterPro"/>
</dbReference>
<dbReference type="InterPro" id="IPR046960">
    <property type="entry name" value="PPR_At4g14850-like_plant"/>
</dbReference>
<dbReference type="AlphaFoldDB" id="A0AAE1T0X6"/>
<proteinExistence type="predicted"/>
<evidence type="ECO:0000313" key="3">
    <source>
        <dbReference type="Proteomes" id="UP001291623"/>
    </source>
</evidence>
<dbReference type="EMBL" id="JAVYJV010000001">
    <property type="protein sequence ID" value="KAK4380474.1"/>
    <property type="molecule type" value="Genomic_DNA"/>
</dbReference>
<sequence length="96" mass="10560">MVLEYGFTPKIEHYGCLIDILGRAGLLETARELIKGLPSEGDATAWRACRVHGSVELGEQRDMLEVKEGKLEKELKSSLSGKKEAGRSAVEIFEPS</sequence>
<protein>
    <recommendedName>
        <fullName evidence="4">Pentatricopeptide repeat-containing protein</fullName>
    </recommendedName>
</protein>
<feature type="compositionally biased region" description="Basic and acidic residues" evidence="1">
    <location>
        <begin position="77"/>
        <end position="86"/>
    </location>
</feature>
<name>A0AAE1T0X6_9SOLA</name>
<reference evidence="2" key="1">
    <citation type="submission" date="2023-12" db="EMBL/GenBank/DDBJ databases">
        <title>Genome assembly of Anisodus tanguticus.</title>
        <authorList>
            <person name="Wang Y.-J."/>
        </authorList>
    </citation>
    <scope>NUCLEOTIDE SEQUENCE</scope>
    <source>
        <strain evidence="2">KB-2021</strain>
        <tissue evidence="2">Leaf</tissue>
    </source>
</reference>
<feature type="region of interest" description="Disordered" evidence="1">
    <location>
        <begin position="77"/>
        <end position="96"/>
    </location>
</feature>
<dbReference type="InterPro" id="IPR011990">
    <property type="entry name" value="TPR-like_helical_dom_sf"/>
</dbReference>
<keyword evidence="3" id="KW-1185">Reference proteome</keyword>
<organism evidence="2 3">
    <name type="scientific">Anisodus tanguticus</name>
    <dbReference type="NCBI Taxonomy" id="243964"/>
    <lineage>
        <taxon>Eukaryota</taxon>
        <taxon>Viridiplantae</taxon>
        <taxon>Streptophyta</taxon>
        <taxon>Embryophyta</taxon>
        <taxon>Tracheophyta</taxon>
        <taxon>Spermatophyta</taxon>
        <taxon>Magnoliopsida</taxon>
        <taxon>eudicotyledons</taxon>
        <taxon>Gunneridae</taxon>
        <taxon>Pentapetalae</taxon>
        <taxon>asterids</taxon>
        <taxon>lamiids</taxon>
        <taxon>Solanales</taxon>
        <taxon>Solanaceae</taxon>
        <taxon>Solanoideae</taxon>
        <taxon>Hyoscyameae</taxon>
        <taxon>Anisodus</taxon>
    </lineage>
</organism>
<dbReference type="PANTHER" id="PTHR47926">
    <property type="entry name" value="PENTATRICOPEPTIDE REPEAT-CONTAINING PROTEIN"/>
    <property type="match status" value="1"/>
</dbReference>